<reference evidence="1 2" key="1">
    <citation type="submission" date="2021-08" db="EMBL/GenBank/DDBJ databases">
        <title>Draft Genome Sequence of Phanerochaete sordida strain YK-624.</title>
        <authorList>
            <person name="Mori T."/>
            <person name="Dohra H."/>
            <person name="Suzuki T."/>
            <person name="Kawagishi H."/>
            <person name="Hirai H."/>
        </authorList>
    </citation>
    <scope>NUCLEOTIDE SEQUENCE [LARGE SCALE GENOMIC DNA]</scope>
    <source>
        <strain evidence="1 2">YK-624</strain>
    </source>
</reference>
<keyword evidence="2" id="KW-1185">Reference proteome</keyword>
<evidence type="ECO:0000313" key="1">
    <source>
        <dbReference type="EMBL" id="GJE90701.1"/>
    </source>
</evidence>
<organism evidence="1 2">
    <name type="scientific">Phanerochaete sordida</name>
    <dbReference type="NCBI Taxonomy" id="48140"/>
    <lineage>
        <taxon>Eukaryota</taxon>
        <taxon>Fungi</taxon>
        <taxon>Dikarya</taxon>
        <taxon>Basidiomycota</taxon>
        <taxon>Agaricomycotina</taxon>
        <taxon>Agaricomycetes</taxon>
        <taxon>Polyporales</taxon>
        <taxon>Phanerochaetaceae</taxon>
        <taxon>Phanerochaete</taxon>
    </lineage>
</organism>
<dbReference type="Proteomes" id="UP000703269">
    <property type="component" value="Unassembled WGS sequence"/>
</dbReference>
<evidence type="ECO:0000313" key="2">
    <source>
        <dbReference type="Proteomes" id="UP000703269"/>
    </source>
</evidence>
<comment type="caution">
    <text evidence="1">The sequence shown here is derived from an EMBL/GenBank/DDBJ whole genome shotgun (WGS) entry which is preliminary data.</text>
</comment>
<accession>A0A9P3LCP4</accession>
<dbReference type="EMBL" id="BPQB01000018">
    <property type="protein sequence ID" value="GJE90701.1"/>
    <property type="molecule type" value="Genomic_DNA"/>
</dbReference>
<proteinExistence type="predicted"/>
<dbReference type="AlphaFoldDB" id="A0A9P3LCP4"/>
<protein>
    <submittedName>
        <fullName evidence="1">Uncharacterized protein</fullName>
    </submittedName>
</protein>
<sequence length="395" mass="44825">MPRTTDDATPMDVDEERLQPWIDLLLEFSQVLDRYARERKGPGVPLPPFVYMCEDRNIRQFILYPGFEAGHLAAAPDFLEGIIDAVVTRWRITYETWTEGRARKGMELTNESADSNASQLAVAWFECSLCKRATLDHRTALVHRCDPADYEVPVPQLPAGSRSECIVQALVRLQYDWQGLPGSWPQHLAFDTRSYWRSLAVVRTCERNPWVVSHLGMDHGNARVACMLCNYVMTWRRAVDMHPGDCPWNAQLAGSGKPDKLPVDTMISLPSDPRVASLFKPIPLSFTAIGIVPVLMSPRGLDLIRAIERTPETKPPFYCTQCRTFAPERHHKLAAATVKSVKDHYVKLHGASGKSFKPVLGVHYVHRLGDKLHDMRENDPEPVSFHAMMTQFMHR</sequence>
<name>A0A9P3LCP4_9APHY</name>
<gene>
    <name evidence="1" type="ORF">PsYK624_068450</name>
</gene>